<dbReference type="Proteomes" id="UP000800041">
    <property type="component" value="Unassembled WGS sequence"/>
</dbReference>
<feature type="domain" description="DUF7907" evidence="1">
    <location>
        <begin position="41"/>
        <end position="190"/>
    </location>
</feature>
<accession>A0A6G1HBI9</accession>
<keyword evidence="3" id="KW-1185">Reference proteome</keyword>
<dbReference type="InterPro" id="IPR057229">
    <property type="entry name" value="DUF7907"/>
</dbReference>
<reference evidence="2" key="1">
    <citation type="journal article" date="2020" name="Stud. Mycol.">
        <title>101 Dothideomycetes genomes: a test case for predicting lifestyles and emergence of pathogens.</title>
        <authorList>
            <person name="Haridas S."/>
            <person name="Albert R."/>
            <person name="Binder M."/>
            <person name="Bloem J."/>
            <person name="Labutti K."/>
            <person name="Salamov A."/>
            <person name="Andreopoulos B."/>
            <person name="Baker S."/>
            <person name="Barry K."/>
            <person name="Bills G."/>
            <person name="Bluhm B."/>
            <person name="Cannon C."/>
            <person name="Castanera R."/>
            <person name="Culley D."/>
            <person name="Daum C."/>
            <person name="Ezra D."/>
            <person name="Gonzalez J."/>
            <person name="Henrissat B."/>
            <person name="Kuo A."/>
            <person name="Liang C."/>
            <person name="Lipzen A."/>
            <person name="Lutzoni F."/>
            <person name="Magnuson J."/>
            <person name="Mondo S."/>
            <person name="Nolan M."/>
            <person name="Ohm R."/>
            <person name="Pangilinan J."/>
            <person name="Park H.-J."/>
            <person name="Ramirez L."/>
            <person name="Alfaro M."/>
            <person name="Sun H."/>
            <person name="Tritt A."/>
            <person name="Yoshinaga Y."/>
            <person name="Zwiers L.-H."/>
            <person name="Turgeon B."/>
            <person name="Goodwin S."/>
            <person name="Spatafora J."/>
            <person name="Crous P."/>
            <person name="Grigoriev I."/>
        </authorList>
    </citation>
    <scope>NUCLEOTIDE SEQUENCE</scope>
    <source>
        <strain evidence="2">CBS 113979</strain>
    </source>
</reference>
<evidence type="ECO:0000259" key="1">
    <source>
        <dbReference type="Pfam" id="PF25484"/>
    </source>
</evidence>
<dbReference type="OrthoDB" id="3518533at2759"/>
<gene>
    <name evidence="2" type="ORF">K402DRAFT_417864</name>
</gene>
<evidence type="ECO:0000313" key="3">
    <source>
        <dbReference type="Proteomes" id="UP000800041"/>
    </source>
</evidence>
<organism evidence="2 3">
    <name type="scientific">Aulographum hederae CBS 113979</name>
    <dbReference type="NCBI Taxonomy" id="1176131"/>
    <lineage>
        <taxon>Eukaryota</taxon>
        <taxon>Fungi</taxon>
        <taxon>Dikarya</taxon>
        <taxon>Ascomycota</taxon>
        <taxon>Pezizomycotina</taxon>
        <taxon>Dothideomycetes</taxon>
        <taxon>Pleosporomycetidae</taxon>
        <taxon>Aulographales</taxon>
        <taxon>Aulographaceae</taxon>
    </lineage>
</organism>
<name>A0A6G1HBI9_9PEZI</name>
<proteinExistence type="predicted"/>
<evidence type="ECO:0000313" key="2">
    <source>
        <dbReference type="EMBL" id="KAF1990427.1"/>
    </source>
</evidence>
<sequence length="192" mass="21202">MSPINMNSAKMPFLNYIGFFCLTILAFFPIPLARASSSQTSASYRLRTVLKPTSYGKPQFANLYLAAFHTGAGISDVTFTHDAAESYSVHLQGSQLFFDVGPDLAWGMMLVTVHPYSAWGTVEMRAGDTMGQDVFRFGGTGLEVHGFPVLGWLVCDWWHGVPQLFWRNMGYDIDRYPAPAGCADVTLVQEAV</sequence>
<dbReference type="EMBL" id="ML977142">
    <property type="protein sequence ID" value="KAF1990427.1"/>
    <property type="molecule type" value="Genomic_DNA"/>
</dbReference>
<dbReference type="AlphaFoldDB" id="A0A6G1HBI9"/>
<protein>
    <recommendedName>
        <fullName evidence="1">DUF7907 domain-containing protein</fullName>
    </recommendedName>
</protein>
<dbReference type="Pfam" id="PF25484">
    <property type="entry name" value="DUF7907"/>
    <property type="match status" value="1"/>
</dbReference>